<evidence type="ECO:0000313" key="13">
    <source>
        <dbReference type="EnsemblPlants" id="LPERR03G20050.1"/>
    </source>
</evidence>
<accession>A0A0D9VVV0</accession>
<comment type="subcellular location">
    <subcellularLocation>
        <location evidence="1">Membrane</location>
        <topology evidence="1">Multi-pass membrane protein</topology>
    </subcellularLocation>
</comment>
<feature type="transmembrane region" description="Helical" evidence="10">
    <location>
        <begin position="328"/>
        <end position="348"/>
    </location>
</feature>
<reference evidence="13" key="3">
    <citation type="submission" date="2015-04" db="UniProtKB">
        <authorList>
            <consortium name="EnsemblPlants"/>
        </authorList>
    </citation>
    <scope>IDENTIFICATION</scope>
</reference>
<reference evidence="13 14" key="1">
    <citation type="submission" date="2012-08" db="EMBL/GenBank/DDBJ databases">
        <title>Oryza genome evolution.</title>
        <authorList>
            <person name="Wing R.A."/>
        </authorList>
    </citation>
    <scope>NUCLEOTIDE SEQUENCE</scope>
</reference>
<feature type="transmembrane region" description="Helical" evidence="10">
    <location>
        <begin position="96"/>
        <end position="114"/>
    </location>
</feature>
<feature type="transmembrane region" description="Helical" evidence="10">
    <location>
        <begin position="220"/>
        <end position="239"/>
    </location>
</feature>
<keyword evidence="8" id="KW-0406">Ion transport</keyword>
<keyword evidence="14" id="KW-1185">Reference proteome</keyword>
<keyword evidence="4" id="KW-0633">Potassium transport</keyword>
<dbReference type="Proteomes" id="UP000032180">
    <property type="component" value="Chromosome 3"/>
</dbReference>
<sequence length="714" mass="80913">MDPSCRVDEKELVVVDLENGRPDDVVRQDSLFREVVRAEHGGHWDQEDSWRRTMMLAFQCIGILYGDIGTSPLYVYSSTFEHGIGHPDDIVGVLSLIIYSFLLFTVIKIVFIALHANDHGDGGTFALYSLISRYAKVSLIPNHQAEDDLICGYSNDGKPSATLRRAHWLKKLVETSKSAKISLFLLTILAIAMVISDAVLTPPISVLSAVGGLREKAPYLTTDQIVWITVAILVVLFAIQRYGTDKVGYSFAPIILLWLLLTGATGLYNLIKHDISVLRALNPKYIIDYFRRNKKEGWVSLGSILLCFTGSEALFANLGYFSIRSIQLSFSFGLLPSVLLTYIGQAAFLSKNPDSVANTFFAATPKICVILVMIITTVLMTLVMLLVWKINIMWIALFFVIFTSTEAVYLSSVLYKFTHGPYVPVAMSVVLMTVMIVWHYVHVKRYKYESEHTTSTDKVRQMLESSDLKTVPGVALFYTELVQGIPPIFPHLIEKIPTIHSVLVFVSIKHLPVPHVDTSERFLFRLVELKEYKVFRCVARYGYRDSLEEAKDFIIALLENLKHYIRDVNLYTLDEPHNISSHSSCNHSFSRDKPSGRYGVHAEEMLTPIESFSEITTLSNCGSIRLPQLKTSKMNMEELVKIEQEQLFIEKEMEKGVVYILGETEVVARPHSSLLKKIVVNYIYSFLRKNFVQGQKMLFIPQRQLLKVGITYEI</sequence>
<dbReference type="InterPro" id="IPR003855">
    <property type="entry name" value="K+_transporter"/>
</dbReference>
<keyword evidence="3" id="KW-0813">Transport</keyword>
<comment type="similarity">
    <text evidence="2">Belongs to the HAK/KUP transporter (TC 2.A.72.3) family.</text>
</comment>
<feature type="transmembrane region" description="Helical" evidence="10">
    <location>
        <begin position="251"/>
        <end position="271"/>
    </location>
</feature>
<evidence type="ECO:0000256" key="3">
    <source>
        <dbReference type="ARBA" id="ARBA00022448"/>
    </source>
</evidence>
<evidence type="ECO:0000256" key="6">
    <source>
        <dbReference type="ARBA" id="ARBA00022958"/>
    </source>
</evidence>
<keyword evidence="6" id="KW-0630">Potassium</keyword>
<protein>
    <recommendedName>
        <fullName evidence="15">Potassium transporter</fullName>
    </recommendedName>
</protein>
<feature type="transmembrane region" description="Helical" evidence="10">
    <location>
        <begin position="421"/>
        <end position="441"/>
    </location>
</feature>
<evidence type="ECO:0000256" key="9">
    <source>
        <dbReference type="ARBA" id="ARBA00023136"/>
    </source>
</evidence>
<keyword evidence="9 10" id="KW-0472">Membrane</keyword>
<feature type="transmembrane region" description="Helical" evidence="10">
    <location>
        <begin position="360"/>
        <end position="387"/>
    </location>
</feature>
<evidence type="ECO:0008006" key="15">
    <source>
        <dbReference type="Google" id="ProtNLM"/>
    </source>
</evidence>
<feature type="transmembrane region" description="Helical" evidence="10">
    <location>
        <begin position="181"/>
        <end position="200"/>
    </location>
</feature>
<keyword evidence="7 10" id="KW-1133">Transmembrane helix</keyword>
<evidence type="ECO:0000256" key="2">
    <source>
        <dbReference type="ARBA" id="ARBA00008440"/>
    </source>
</evidence>
<evidence type="ECO:0000256" key="10">
    <source>
        <dbReference type="SAM" id="Phobius"/>
    </source>
</evidence>
<dbReference type="InterPro" id="IPR053952">
    <property type="entry name" value="K_trans_C"/>
</dbReference>
<dbReference type="eggNOG" id="ENOG502QPSA">
    <property type="taxonomic scope" value="Eukaryota"/>
</dbReference>
<feature type="domain" description="K+ potassium transporter integral membrane" evidence="11">
    <location>
        <begin position="367"/>
        <end position="459"/>
    </location>
</feature>
<dbReference type="Pfam" id="PF22776">
    <property type="entry name" value="K_trans_C"/>
    <property type="match status" value="1"/>
</dbReference>
<dbReference type="GO" id="GO:0015079">
    <property type="term" value="F:potassium ion transmembrane transporter activity"/>
    <property type="evidence" value="ECO:0007669"/>
    <property type="project" value="InterPro"/>
</dbReference>
<name>A0A0D9VVV0_9ORYZ</name>
<evidence type="ECO:0000256" key="8">
    <source>
        <dbReference type="ARBA" id="ARBA00023065"/>
    </source>
</evidence>
<dbReference type="AlphaFoldDB" id="A0A0D9VVV0"/>
<evidence type="ECO:0000256" key="5">
    <source>
        <dbReference type="ARBA" id="ARBA00022692"/>
    </source>
</evidence>
<dbReference type="Pfam" id="PF02705">
    <property type="entry name" value="K_trans"/>
    <property type="match status" value="2"/>
</dbReference>
<evidence type="ECO:0000259" key="12">
    <source>
        <dbReference type="Pfam" id="PF22776"/>
    </source>
</evidence>
<evidence type="ECO:0000259" key="11">
    <source>
        <dbReference type="Pfam" id="PF02705"/>
    </source>
</evidence>
<evidence type="ECO:0000256" key="1">
    <source>
        <dbReference type="ARBA" id="ARBA00004141"/>
    </source>
</evidence>
<feature type="transmembrane region" description="Helical" evidence="10">
    <location>
        <begin position="56"/>
        <end position="76"/>
    </location>
</feature>
<evidence type="ECO:0000256" key="7">
    <source>
        <dbReference type="ARBA" id="ARBA00022989"/>
    </source>
</evidence>
<feature type="domain" description="K+ potassium transporter integral membrane" evidence="11">
    <location>
        <begin position="56"/>
        <end position="366"/>
    </location>
</feature>
<proteinExistence type="inferred from homology"/>
<dbReference type="HOGENOM" id="CLU_008142_2_0_1"/>
<dbReference type="PANTHER" id="PTHR30540">
    <property type="entry name" value="OSMOTIC STRESS POTASSIUM TRANSPORTER"/>
    <property type="match status" value="1"/>
</dbReference>
<reference evidence="14" key="2">
    <citation type="submission" date="2013-12" db="EMBL/GenBank/DDBJ databases">
        <authorList>
            <person name="Yu Y."/>
            <person name="Lee S."/>
            <person name="de Baynast K."/>
            <person name="Wissotski M."/>
            <person name="Liu L."/>
            <person name="Talag J."/>
            <person name="Goicoechea J."/>
            <person name="Angelova A."/>
            <person name="Jetty R."/>
            <person name="Kudrna D."/>
            <person name="Golser W."/>
            <person name="Rivera L."/>
            <person name="Zhang J."/>
            <person name="Wing R."/>
        </authorList>
    </citation>
    <scope>NUCLEOTIDE SEQUENCE</scope>
</reference>
<dbReference type="EnsemblPlants" id="LPERR03G20050.1">
    <property type="protein sequence ID" value="LPERR03G20050.1"/>
    <property type="gene ID" value="LPERR03G20050"/>
</dbReference>
<organism evidence="13 14">
    <name type="scientific">Leersia perrieri</name>
    <dbReference type="NCBI Taxonomy" id="77586"/>
    <lineage>
        <taxon>Eukaryota</taxon>
        <taxon>Viridiplantae</taxon>
        <taxon>Streptophyta</taxon>
        <taxon>Embryophyta</taxon>
        <taxon>Tracheophyta</taxon>
        <taxon>Spermatophyta</taxon>
        <taxon>Magnoliopsida</taxon>
        <taxon>Liliopsida</taxon>
        <taxon>Poales</taxon>
        <taxon>Poaceae</taxon>
        <taxon>BOP clade</taxon>
        <taxon>Oryzoideae</taxon>
        <taxon>Oryzeae</taxon>
        <taxon>Oryzinae</taxon>
        <taxon>Leersia</taxon>
    </lineage>
</organism>
<evidence type="ECO:0000313" key="14">
    <source>
        <dbReference type="Proteomes" id="UP000032180"/>
    </source>
</evidence>
<feature type="transmembrane region" description="Helical" evidence="10">
    <location>
        <begin position="298"/>
        <end position="321"/>
    </location>
</feature>
<dbReference type="GO" id="GO:0016020">
    <property type="term" value="C:membrane"/>
    <property type="evidence" value="ECO:0007669"/>
    <property type="project" value="UniProtKB-SubCell"/>
</dbReference>
<feature type="transmembrane region" description="Helical" evidence="10">
    <location>
        <begin position="394"/>
        <end position="415"/>
    </location>
</feature>
<evidence type="ECO:0000256" key="4">
    <source>
        <dbReference type="ARBA" id="ARBA00022538"/>
    </source>
</evidence>
<dbReference type="Gramene" id="LPERR03G20050.1">
    <property type="protein sequence ID" value="LPERR03G20050.1"/>
    <property type="gene ID" value="LPERR03G20050"/>
</dbReference>
<keyword evidence="5 10" id="KW-0812">Transmembrane</keyword>
<dbReference type="InterPro" id="IPR053951">
    <property type="entry name" value="K_trans_N"/>
</dbReference>
<dbReference type="PANTHER" id="PTHR30540:SF28">
    <property type="entry name" value="POTASSIUM TRANSPORTER 21"/>
    <property type="match status" value="1"/>
</dbReference>
<feature type="domain" description="K+ potassium transporter C-terminal" evidence="12">
    <location>
        <begin position="472"/>
        <end position="714"/>
    </location>
</feature>
<dbReference type="STRING" id="77586.A0A0D9VVV0"/>